<comment type="caution">
    <text evidence="9">The sequence shown here is derived from an EMBL/GenBank/DDBJ whole genome shotgun (WGS) entry which is preliminary data.</text>
</comment>
<proteinExistence type="predicted"/>
<feature type="transmembrane region" description="Helical" evidence="7">
    <location>
        <begin position="271"/>
        <end position="290"/>
    </location>
</feature>
<dbReference type="InterPro" id="IPR038770">
    <property type="entry name" value="Na+/solute_symporter_sf"/>
</dbReference>
<feature type="transmembrane region" description="Helical" evidence="7">
    <location>
        <begin position="297"/>
        <end position="320"/>
    </location>
</feature>
<accession>A0A370GLJ0</accession>
<keyword evidence="10" id="KW-1185">Reference proteome</keyword>
<evidence type="ECO:0000259" key="8">
    <source>
        <dbReference type="Pfam" id="PF00999"/>
    </source>
</evidence>
<sequence>MYFLPHFPLHHNPIALFGLTLLLGLIGGELARRSRVLPSISGYIAVGFLVGPGAFDMVTPSLLTNARIFVDVSLGLILFDLGRHLDFVWMRHDRGLFLTSLAESGLTFIFIFAVLWIFQLPLLPAALAATIAVATAPAVVMMVAHDLSSEGPVTRRTLILTSLNNFFAITLFTLLLPATRADASHLEMILHAAYRLLGSVLVGMLIFLMTKMIASLIGKRKENQFVLFVGAVVFAIGLASILNLSSMLMLFTLGVAARNFDKKRTLTEVDFGWLARLFFILLFVITGIHLQLKGLWFATWAVFAFLFARTFAKIAGVWLFASTSRLTRQQAWAIGFALMPMAGLAIGMSNILLDFNPNLGNQLMAIITGAVALLNIIGPIATQLAFIKTDEAIPNKV</sequence>
<evidence type="ECO:0000256" key="7">
    <source>
        <dbReference type="SAM" id="Phobius"/>
    </source>
</evidence>
<feature type="transmembrane region" description="Helical" evidence="7">
    <location>
        <begin position="12"/>
        <end position="31"/>
    </location>
</feature>
<feature type="transmembrane region" description="Helical" evidence="7">
    <location>
        <begin position="225"/>
        <end position="251"/>
    </location>
</feature>
<feature type="transmembrane region" description="Helical" evidence="7">
    <location>
        <begin position="124"/>
        <end position="145"/>
    </location>
</feature>
<keyword evidence="2" id="KW-0050">Antiport</keyword>
<dbReference type="GO" id="GO:0015297">
    <property type="term" value="F:antiporter activity"/>
    <property type="evidence" value="ECO:0007669"/>
    <property type="project" value="UniProtKB-KW"/>
</dbReference>
<evidence type="ECO:0000313" key="10">
    <source>
        <dbReference type="Proteomes" id="UP000254720"/>
    </source>
</evidence>
<keyword evidence="6 7" id="KW-0472">Membrane</keyword>
<dbReference type="InterPro" id="IPR006153">
    <property type="entry name" value="Cation/H_exchanger_TM"/>
</dbReference>
<feature type="transmembrane region" description="Helical" evidence="7">
    <location>
        <begin position="365"/>
        <end position="387"/>
    </location>
</feature>
<evidence type="ECO:0000256" key="4">
    <source>
        <dbReference type="ARBA" id="ARBA00022989"/>
    </source>
</evidence>
<keyword evidence="3 7" id="KW-0812">Transmembrane</keyword>
<keyword evidence="2" id="KW-0813">Transport</keyword>
<dbReference type="PANTHER" id="PTHR43021">
    <property type="entry name" value="NA(+)/H(+) ANTIPORTER-RELATED"/>
    <property type="match status" value="1"/>
</dbReference>
<dbReference type="Pfam" id="PF00999">
    <property type="entry name" value="Na_H_Exchanger"/>
    <property type="match status" value="1"/>
</dbReference>
<feature type="transmembrane region" description="Helical" evidence="7">
    <location>
        <begin position="332"/>
        <end position="353"/>
    </location>
</feature>
<feature type="domain" description="Cation/H+ exchanger transmembrane" evidence="8">
    <location>
        <begin position="19"/>
        <end position="383"/>
    </location>
</feature>
<feature type="transmembrane region" description="Helical" evidence="7">
    <location>
        <begin position="43"/>
        <end position="62"/>
    </location>
</feature>
<dbReference type="EMBL" id="QQAX01000009">
    <property type="protein sequence ID" value="RDI44541.1"/>
    <property type="molecule type" value="Genomic_DNA"/>
</dbReference>
<dbReference type="AlphaFoldDB" id="A0A370GLJ0"/>
<evidence type="ECO:0000313" key="9">
    <source>
        <dbReference type="EMBL" id="RDI44541.1"/>
    </source>
</evidence>
<dbReference type="GO" id="GO:1902600">
    <property type="term" value="P:proton transmembrane transport"/>
    <property type="evidence" value="ECO:0007669"/>
    <property type="project" value="InterPro"/>
</dbReference>
<dbReference type="PANTHER" id="PTHR43021:SF2">
    <property type="entry name" value="CATION_H+ EXCHANGER DOMAIN-CONTAINING PROTEIN"/>
    <property type="match status" value="1"/>
</dbReference>
<feature type="transmembrane region" description="Helical" evidence="7">
    <location>
        <begin position="196"/>
        <end position="218"/>
    </location>
</feature>
<evidence type="ECO:0000256" key="3">
    <source>
        <dbReference type="ARBA" id="ARBA00022692"/>
    </source>
</evidence>
<evidence type="ECO:0000256" key="5">
    <source>
        <dbReference type="ARBA" id="ARBA00023065"/>
    </source>
</evidence>
<dbReference type="Proteomes" id="UP000254720">
    <property type="component" value="Unassembled WGS sequence"/>
</dbReference>
<evidence type="ECO:0000256" key="2">
    <source>
        <dbReference type="ARBA" id="ARBA00022449"/>
    </source>
</evidence>
<reference evidence="9 10" key="1">
    <citation type="submission" date="2018-07" db="EMBL/GenBank/DDBJ databases">
        <title>Genomic Encyclopedia of Type Strains, Phase IV (KMG-IV): sequencing the most valuable type-strain genomes for metagenomic binning, comparative biology and taxonomic classification.</title>
        <authorList>
            <person name="Goeker M."/>
        </authorList>
    </citation>
    <scope>NUCLEOTIDE SEQUENCE [LARGE SCALE GENOMIC DNA]</scope>
    <source>
        <strain evidence="9 10">DSM 16500</strain>
    </source>
</reference>
<evidence type="ECO:0000256" key="6">
    <source>
        <dbReference type="ARBA" id="ARBA00023136"/>
    </source>
</evidence>
<dbReference type="Gene3D" id="1.20.1530.20">
    <property type="match status" value="1"/>
</dbReference>
<dbReference type="GO" id="GO:0016020">
    <property type="term" value="C:membrane"/>
    <property type="evidence" value="ECO:0007669"/>
    <property type="project" value="UniProtKB-SubCell"/>
</dbReference>
<keyword evidence="4 7" id="KW-1133">Transmembrane helix</keyword>
<organism evidence="9 10">
    <name type="scientific">Aquicella lusitana</name>
    <dbReference type="NCBI Taxonomy" id="254246"/>
    <lineage>
        <taxon>Bacteria</taxon>
        <taxon>Pseudomonadati</taxon>
        <taxon>Pseudomonadota</taxon>
        <taxon>Gammaproteobacteria</taxon>
        <taxon>Legionellales</taxon>
        <taxon>Coxiellaceae</taxon>
        <taxon>Aquicella</taxon>
    </lineage>
</organism>
<gene>
    <name evidence="9" type="ORF">C8D86_10923</name>
</gene>
<feature type="transmembrane region" description="Helical" evidence="7">
    <location>
        <begin position="96"/>
        <end position="118"/>
    </location>
</feature>
<keyword evidence="5" id="KW-0406">Ion transport</keyword>
<feature type="transmembrane region" description="Helical" evidence="7">
    <location>
        <begin position="157"/>
        <end position="176"/>
    </location>
</feature>
<protein>
    <submittedName>
        <fullName evidence="9">Transporter (CPA2 family)</fullName>
    </submittedName>
</protein>
<name>A0A370GLJ0_9COXI</name>
<feature type="transmembrane region" description="Helical" evidence="7">
    <location>
        <begin position="68"/>
        <end position="89"/>
    </location>
</feature>
<evidence type="ECO:0000256" key="1">
    <source>
        <dbReference type="ARBA" id="ARBA00004141"/>
    </source>
</evidence>
<comment type="subcellular location">
    <subcellularLocation>
        <location evidence="1">Membrane</location>
        <topology evidence="1">Multi-pass membrane protein</topology>
    </subcellularLocation>
</comment>